<dbReference type="Pfam" id="PF03797">
    <property type="entry name" value="Autotransporter"/>
    <property type="match status" value="1"/>
</dbReference>
<dbReference type="Proteomes" id="UP000077173">
    <property type="component" value="Unassembled WGS sequence"/>
</dbReference>
<dbReference type="Gene3D" id="2.160.20.20">
    <property type="match status" value="1"/>
</dbReference>
<dbReference type="InterPro" id="IPR005546">
    <property type="entry name" value="Autotransporte_beta"/>
</dbReference>
<dbReference type="AlphaFoldDB" id="A0A176YTL1"/>
<dbReference type="InterPro" id="IPR036709">
    <property type="entry name" value="Autotransporte_beta_dom_sf"/>
</dbReference>
<name>A0A176YTL1_9BRAD</name>
<gene>
    <name evidence="3" type="ORF">AXW67_25405</name>
</gene>
<dbReference type="InterPro" id="IPR006315">
    <property type="entry name" value="OM_autotransptr_brl_dom"/>
</dbReference>
<organism evidence="3 4">
    <name type="scientific">Bradyrhizobium neotropicale</name>
    <dbReference type="NCBI Taxonomy" id="1497615"/>
    <lineage>
        <taxon>Bacteria</taxon>
        <taxon>Pseudomonadati</taxon>
        <taxon>Pseudomonadota</taxon>
        <taxon>Alphaproteobacteria</taxon>
        <taxon>Hyphomicrobiales</taxon>
        <taxon>Nitrobacteraceae</taxon>
        <taxon>Bradyrhizobium</taxon>
    </lineage>
</organism>
<evidence type="ECO:0000259" key="2">
    <source>
        <dbReference type="PROSITE" id="PS51208"/>
    </source>
</evidence>
<dbReference type="SUPFAM" id="SSF51126">
    <property type="entry name" value="Pectin lyase-like"/>
    <property type="match status" value="1"/>
</dbReference>
<comment type="caution">
    <text evidence="3">The sequence shown here is derived from an EMBL/GenBank/DDBJ whole genome shotgun (WGS) entry which is preliminary data.</text>
</comment>
<sequence>MPFHGRRQQAVPQPSGHASLKWQLLSWLALLVTVVLGSAVPGGAQTPFGFTNDPATWIGGTGTDQWNNQNNWQPQSGGHGVPLLIANFTNLAPVADRTVRDQNSQSIGALNFTAPSYVLSLENGSVFTVNGTGFVINNPANRPIVDVGVVHGGTIKFTNASTGGVAKFVIASNGTLDMSGRTTPTGMTAGAIDNAGRIIVANSNANSVGNELTVFGTYNGLGGSIYLRTDLGPDSSQSDKLVIDSSRAVNVADGPAQAIGSTLLHIVPGPNSPGAYTTANGILVVEAVNGGTTAESAFTLAGEVRAGFYDYRLYRSGFNGTNPDDWFLRSTFNGGNGNGGNGDGGGNGGNGNGGGGPITPPDELPPDVLPEDLPPVLPPGVYPIIGPEIATYGVVQPTARQLGLATLGTLHERIGDTLAIGNAGGNGWTNSVWVRGFGEQINNRYLAFADPRTEGQLAGFQSGIDLWRGSLLPGHRDAGGIYFAYANANVDVTGLVTNEAATNYVLRKTGSLNLNGWSGGAYWTHYGPSGWYVDAVLQATAYQGTASTMFASLPTNGFGFVSSLEAGYPIPVPALGPGFVLEPQGQIVWQHVSFDGANDGLGDVALGSTSGASGRLGLRGRWTIIGDGGLVLQPYVRANLWRDWGARATTTFSGVDVVPLLEQGTRLDLSAGVTAKIDAGLSLYAQAGYQFAVGNTDGHKRDGVRADLGLRFAW</sequence>
<dbReference type="InterPro" id="IPR011050">
    <property type="entry name" value="Pectin_lyase_fold/virulence"/>
</dbReference>
<keyword evidence="4" id="KW-1185">Reference proteome</keyword>
<dbReference type="SUPFAM" id="SSF103515">
    <property type="entry name" value="Autotransporter"/>
    <property type="match status" value="1"/>
</dbReference>
<dbReference type="InterPro" id="IPR012332">
    <property type="entry name" value="Autotransporter_pectin_lyase_C"/>
</dbReference>
<protein>
    <submittedName>
        <fullName evidence="3">Autotransporter outer membrane beta-barrel domain-containing protein</fullName>
    </submittedName>
</protein>
<dbReference type="CDD" id="cd01344">
    <property type="entry name" value="PL2_Passenger_AT"/>
    <property type="match status" value="1"/>
</dbReference>
<feature type="domain" description="Autotransporter" evidence="2">
    <location>
        <begin position="425"/>
        <end position="714"/>
    </location>
</feature>
<dbReference type="PROSITE" id="PS51208">
    <property type="entry name" value="AUTOTRANSPORTER"/>
    <property type="match status" value="1"/>
</dbReference>
<dbReference type="GO" id="GO:0019867">
    <property type="term" value="C:outer membrane"/>
    <property type="evidence" value="ECO:0007669"/>
    <property type="project" value="InterPro"/>
</dbReference>
<dbReference type="SMART" id="SM00869">
    <property type="entry name" value="Autotransporter"/>
    <property type="match status" value="1"/>
</dbReference>
<dbReference type="Gene3D" id="2.40.128.130">
    <property type="entry name" value="Autotransporter beta-domain"/>
    <property type="match status" value="1"/>
</dbReference>
<feature type="compositionally biased region" description="Gly residues" evidence="1">
    <location>
        <begin position="337"/>
        <end position="357"/>
    </location>
</feature>
<evidence type="ECO:0000256" key="1">
    <source>
        <dbReference type="SAM" id="MobiDB-lite"/>
    </source>
</evidence>
<proteinExistence type="predicted"/>
<evidence type="ECO:0000313" key="4">
    <source>
        <dbReference type="Proteomes" id="UP000077173"/>
    </source>
</evidence>
<evidence type="ECO:0000313" key="3">
    <source>
        <dbReference type="EMBL" id="OAF10992.1"/>
    </source>
</evidence>
<accession>A0A176YTL1</accession>
<dbReference type="Pfam" id="PF18883">
    <property type="entry name" value="AC_1"/>
    <property type="match status" value="1"/>
</dbReference>
<reference evidence="3 4" key="1">
    <citation type="submission" date="2016-02" db="EMBL/GenBank/DDBJ databases">
        <title>Draft genome sequence of the strain BR 10247T Bradyrhizobium neotropicale isolated from nodules of Centrolobium paraense.</title>
        <authorList>
            <person name="Simoes-Araujo J.L."/>
            <person name="Barauna A.C."/>
            <person name="Silva K."/>
            <person name="Zilli J.E."/>
        </authorList>
    </citation>
    <scope>NUCLEOTIDE SEQUENCE [LARGE SCALE GENOMIC DNA]</scope>
    <source>
        <strain evidence="3 4">BR 10247</strain>
    </source>
</reference>
<feature type="region of interest" description="Disordered" evidence="1">
    <location>
        <begin position="337"/>
        <end position="371"/>
    </location>
</feature>
<dbReference type="NCBIfam" id="TIGR01414">
    <property type="entry name" value="autotrans_barl"/>
    <property type="match status" value="1"/>
</dbReference>
<dbReference type="InterPro" id="IPR043990">
    <property type="entry name" value="AC_1"/>
</dbReference>
<dbReference type="EMBL" id="LSEF01000091">
    <property type="protein sequence ID" value="OAF10992.1"/>
    <property type="molecule type" value="Genomic_DNA"/>
</dbReference>